<dbReference type="PATRIC" id="fig|1618448.3.peg.245"/>
<dbReference type="AlphaFoldDB" id="A0A0G1W3L2"/>
<dbReference type="EMBL" id="LCQD01000003">
    <property type="protein sequence ID" value="KKW13288.1"/>
    <property type="molecule type" value="Genomic_DNA"/>
</dbReference>
<protein>
    <submittedName>
        <fullName evidence="1">Uncharacterized protein</fullName>
    </submittedName>
</protein>
<gene>
    <name evidence="1" type="ORF">UY48_C0003G0110</name>
</gene>
<comment type="caution">
    <text evidence="1">The sequence shown here is derived from an EMBL/GenBank/DDBJ whole genome shotgun (WGS) entry which is preliminary data.</text>
</comment>
<accession>A0A0G1W3L2</accession>
<evidence type="ECO:0000313" key="1">
    <source>
        <dbReference type="EMBL" id="KKW13288.1"/>
    </source>
</evidence>
<sequence length="767" mass="82377">MAEAAAQIPEPFNVHAWLVKPSGFGAGVTFTQDRKLLVLEAEWEWLAKGGSGPAMFKVEGDLGDPDTYVTDGWEIILDLRLQPEVNYTRWYRGRIVDVKAAVVASKTVTSIRVQGQWASEATAVKLDNDYTAGNQDVKTIIGDILDNQGVDTETRIVYDASLIAASTYTPATFDAVGSASRVIAALAETQGSREFDIDPDTRKFRMAAEVTTVPERNVYIVGKDVKELDSGDAHDRGTNTILVTGRNDGGQARTEEVSDATDQTAYGKKMRHVILPYMSAAADLTQWANNQISDLKGRQEYSIFEIPDVQSRVEGTAPPIGNIKLWRRKSDGTSEAVSLPLHKVRYSFGVACDADYDMPDCTPGEIRPRGRTIKAMVFIGNPPPNIPEWNEKIELEKERISIWIWQGQNPDKYAGDPNSNLPEGRQWTEKLVANTVAKDLYMCTDTTGPVFVRIGGQNLAFKDEANAFTQENSFGSQKLTSVADPTSAQDAATKAYVDAVAIGIDWKPSVRVATTANITLSGEPQTIDGVSVVTGDRVLVKNQTAGAENGIYVVATGAWTRATDADTSAEVTSGIGVTVSEGSTLADTGWMLTTNDPITLGTTALVFTLFGTSLTAFARTLLDDTTDVQALVTLGAAALNVAQTFAGLQTFGDGIATGNVAEAVVGAGVTVDGCLIQDGVAANAGLLDGLDSLAFLKADGTVNLTGNLAVTAGVTIDGYDLTRDAGCSGAVGRECFHRRSTARERHLFDRPECGWNNDVRSDRFEHE</sequence>
<reference evidence="1 2" key="1">
    <citation type="journal article" date="2015" name="Nature">
        <title>rRNA introns, odd ribosomes, and small enigmatic genomes across a large radiation of phyla.</title>
        <authorList>
            <person name="Brown C.T."/>
            <person name="Hug L.A."/>
            <person name="Thomas B.C."/>
            <person name="Sharon I."/>
            <person name="Castelle C.J."/>
            <person name="Singh A."/>
            <person name="Wilkins M.J."/>
            <person name="Williams K.H."/>
            <person name="Banfield J.F."/>
        </authorList>
    </citation>
    <scope>NUCLEOTIDE SEQUENCE [LARGE SCALE GENOMIC DNA]</scope>
</reference>
<evidence type="ECO:0000313" key="2">
    <source>
        <dbReference type="Proteomes" id="UP000034588"/>
    </source>
</evidence>
<proteinExistence type="predicted"/>
<dbReference type="Proteomes" id="UP000034588">
    <property type="component" value="Unassembled WGS sequence"/>
</dbReference>
<name>A0A0G1W3L2_9BACT</name>
<organism evidence="1 2">
    <name type="scientific">Candidatus Gottesmanbacteria bacterium GW2011_GWB1_49_7</name>
    <dbReference type="NCBI Taxonomy" id="1618448"/>
    <lineage>
        <taxon>Bacteria</taxon>
        <taxon>Candidatus Gottesmaniibacteriota</taxon>
    </lineage>
</organism>